<dbReference type="EMBL" id="JACHDS010000001">
    <property type="protein sequence ID" value="MBB6175126.1"/>
    <property type="molecule type" value="Genomic_DNA"/>
</dbReference>
<organism evidence="1 2">
    <name type="scientific">Nocardiopsis mwathae</name>
    <dbReference type="NCBI Taxonomy" id="1472723"/>
    <lineage>
        <taxon>Bacteria</taxon>
        <taxon>Bacillati</taxon>
        <taxon>Actinomycetota</taxon>
        <taxon>Actinomycetes</taxon>
        <taxon>Streptosporangiales</taxon>
        <taxon>Nocardiopsidaceae</taxon>
        <taxon>Nocardiopsis</taxon>
    </lineage>
</organism>
<dbReference type="Gene3D" id="2.60.120.620">
    <property type="entry name" value="q2cbj1_9rhob like domain"/>
    <property type="match status" value="1"/>
</dbReference>
<protein>
    <submittedName>
        <fullName evidence="1">Ectoine hydroxylase-related dioxygenase (Phytanoyl-CoA dioxygenase family)</fullName>
    </submittedName>
</protein>
<dbReference type="InterPro" id="IPR008775">
    <property type="entry name" value="Phytyl_CoA_dOase-like"/>
</dbReference>
<comment type="caution">
    <text evidence="1">The sequence shown here is derived from an EMBL/GenBank/DDBJ whole genome shotgun (WGS) entry which is preliminary data.</text>
</comment>
<name>A0A7W9YP67_9ACTN</name>
<sequence length="279" mass="30620">MTVDAHATADLPKPTADHDQARADLREHGYCVLAGVLDADEIDTLRGSVLRIAERERDSGTHWSSNGNQKSFMLINHGREFLDLVENPVALDFSAALLGPDLLLSSITANTARPGNVQQQLHADQQYVPEPWPYVSSMNVVWALDDFTEENGATVVVPGSHRQGTAPRPDAGPLVPITGPAGSAVVLDGRVWHAAGANRTESELRVAILSHYCAPFIRQQENIFRSIDPDLRRRLTPSQRRLFGYDIWSGLGVVNGLPRDWAHRKDRSGPTNADGIFPE</sequence>
<keyword evidence="1" id="KW-0560">Oxidoreductase</keyword>
<accession>A0A7W9YP67</accession>
<reference evidence="1 2" key="1">
    <citation type="submission" date="2020-08" db="EMBL/GenBank/DDBJ databases">
        <title>Sequencing the genomes of 1000 actinobacteria strains.</title>
        <authorList>
            <person name="Klenk H.-P."/>
        </authorList>
    </citation>
    <scope>NUCLEOTIDE SEQUENCE [LARGE SCALE GENOMIC DNA]</scope>
    <source>
        <strain evidence="1 2">DSM 46659</strain>
    </source>
</reference>
<keyword evidence="2" id="KW-1185">Reference proteome</keyword>
<dbReference type="SUPFAM" id="SSF51197">
    <property type="entry name" value="Clavaminate synthase-like"/>
    <property type="match status" value="1"/>
</dbReference>
<dbReference type="AlphaFoldDB" id="A0A7W9YP67"/>
<dbReference type="Proteomes" id="UP000546642">
    <property type="component" value="Unassembled WGS sequence"/>
</dbReference>
<dbReference type="RefSeq" id="WP_184079596.1">
    <property type="nucleotide sequence ID" value="NZ_JACHDS010000001.1"/>
</dbReference>
<dbReference type="GO" id="GO:0016706">
    <property type="term" value="F:2-oxoglutarate-dependent dioxygenase activity"/>
    <property type="evidence" value="ECO:0007669"/>
    <property type="project" value="UniProtKB-ARBA"/>
</dbReference>
<dbReference type="Pfam" id="PF05721">
    <property type="entry name" value="PhyH"/>
    <property type="match status" value="1"/>
</dbReference>
<gene>
    <name evidence="1" type="ORF">HNR23_005186</name>
</gene>
<evidence type="ECO:0000313" key="2">
    <source>
        <dbReference type="Proteomes" id="UP000546642"/>
    </source>
</evidence>
<keyword evidence="1" id="KW-0223">Dioxygenase</keyword>
<evidence type="ECO:0000313" key="1">
    <source>
        <dbReference type="EMBL" id="MBB6175126.1"/>
    </source>
</evidence>
<dbReference type="PANTHER" id="PTHR20883:SF48">
    <property type="entry name" value="ECTOINE DIOXYGENASE"/>
    <property type="match status" value="1"/>
</dbReference>
<dbReference type="PANTHER" id="PTHR20883">
    <property type="entry name" value="PHYTANOYL-COA DIOXYGENASE DOMAIN CONTAINING 1"/>
    <property type="match status" value="1"/>
</dbReference>
<proteinExistence type="predicted"/>
<dbReference type="GO" id="GO:0005506">
    <property type="term" value="F:iron ion binding"/>
    <property type="evidence" value="ECO:0007669"/>
    <property type="project" value="UniProtKB-ARBA"/>
</dbReference>